<proteinExistence type="inferred from homology"/>
<dbReference type="InterPro" id="IPR020084">
    <property type="entry name" value="NUDIX_hydrolase_CS"/>
</dbReference>
<dbReference type="GO" id="GO:0005737">
    <property type="term" value="C:cytoplasm"/>
    <property type="evidence" value="ECO:0007669"/>
    <property type="project" value="TreeGrafter"/>
</dbReference>
<dbReference type="InterPro" id="IPR015797">
    <property type="entry name" value="NUDIX_hydrolase-like_dom_sf"/>
</dbReference>
<dbReference type="PANTHER" id="PTHR43758">
    <property type="entry name" value="7,8-DIHYDRO-8-OXOGUANINE TRIPHOSPHATASE"/>
    <property type="match status" value="1"/>
</dbReference>
<dbReference type="Gene3D" id="3.90.79.10">
    <property type="entry name" value="Nucleoside Triphosphate Pyrophosphohydrolase"/>
    <property type="match status" value="1"/>
</dbReference>
<dbReference type="PANTHER" id="PTHR43758:SF2">
    <property type="entry name" value="OXIDIZED PURINE NUCLEOSIDE TRIPHOSPHATE HYDROLASE"/>
    <property type="match status" value="1"/>
</dbReference>
<name>A0A7M2X3R8_9BACT</name>
<dbReference type="GO" id="GO:0046872">
    <property type="term" value="F:metal ion binding"/>
    <property type="evidence" value="ECO:0007669"/>
    <property type="project" value="UniProtKB-KW"/>
</dbReference>
<evidence type="ECO:0000313" key="8">
    <source>
        <dbReference type="Proteomes" id="UP000593765"/>
    </source>
</evidence>
<sequence length="139" mass="15498">MQEYACGFLFSEDRSRVLLIRKRRPAWQAGKLNGVGGKIEPGETPLQAMRREFREEAGVDIADWQQVLRLSGPDWVGHFFRAFGNVGQAYAVTDELLELHKTASLPKDTIPNLQWMIPILLDDEVASGLYAVAVTPSVG</sequence>
<dbReference type="Pfam" id="PF00293">
    <property type="entry name" value="NUDIX"/>
    <property type="match status" value="1"/>
</dbReference>
<reference evidence="7 8" key="1">
    <citation type="submission" date="2020-10" db="EMBL/GenBank/DDBJ databases">
        <title>Wide distribution of Phycisphaera-like planctomycetes from WD2101 soil group in peatlands and genome analysis of the first cultivated representative.</title>
        <authorList>
            <person name="Dedysh S.N."/>
            <person name="Beletsky A.V."/>
            <person name="Ivanova A."/>
            <person name="Kulichevskaya I.S."/>
            <person name="Suzina N.E."/>
            <person name="Philippov D.A."/>
            <person name="Rakitin A.L."/>
            <person name="Mardanov A.V."/>
            <person name="Ravin N.V."/>
        </authorList>
    </citation>
    <scope>NUCLEOTIDE SEQUENCE [LARGE SCALE GENOMIC DNA]</scope>
    <source>
        <strain evidence="7 8">M1803</strain>
    </source>
</reference>
<dbReference type="PROSITE" id="PS51462">
    <property type="entry name" value="NUDIX"/>
    <property type="match status" value="1"/>
</dbReference>
<protein>
    <submittedName>
        <fullName evidence="7">NUDIX domain-containing protein</fullName>
    </submittedName>
</protein>
<accession>A0A7M2X3R8</accession>
<dbReference type="Proteomes" id="UP000593765">
    <property type="component" value="Chromosome"/>
</dbReference>
<keyword evidence="4" id="KW-0378">Hydrolase</keyword>
<feature type="domain" description="Nudix hydrolase" evidence="6">
    <location>
        <begin position="1"/>
        <end position="138"/>
    </location>
</feature>
<comment type="cofactor">
    <cofactor evidence="1">
        <name>Mg(2+)</name>
        <dbReference type="ChEBI" id="CHEBI:18420"/>
    </cofactor>
</comment>
<dbReference type="AlphaFoldDB" id="A0A7M2X3R8"/>
<keyword evidence="8" id="KW-1185">Reference proteome</keyword>
<dbReference type="PROSITE" id="PS00893">
    <property type="entry name" value="NUDIX_BOX"/>
    <property type="match status" value="1"/>
</dbReference>
<evidence type="ECO:0000256" key="2">
    <source>
        <dbReference type="ARBA" id="ARBA00005582"/>
    </source>
</evidence>
<evidence type="ECO:0000256" key="4">
    <source>
        <dbReference type="ARBA" id="ARBA00022801"/>
    </source>
</evidence>
<keyword evidence="3" id="KW-0479">Metal-binding</keyword>
<evidence type="ECO:0000256" key="5">
    <source>
        <dbReference type="ARBA" id="ARBA00022842"/>
    </source>
</evidence>
<gene>
    <name evidence="7" type="ORF">IPV69_08385</name>
</gene>
<dbReference type="GO" id="GO:0016818">
    <property type="term" value="F:hydrolase activity, acting on acid anhydrides, in phosphorus-containing anhydrides"/>
    <property type="evidence" value="ECO:0007669"/>
    <property type="project" value="TreeGrafter"/>
</dbReference>
<evidence type="ECO:0000313" key="7">
    <source>
        <dbReference type="EMBL" id="QOV92373.1"/>
    </source>
</evidence>
<evidence type="ECO:0000256" key="1">
    <source>
        <dbReference type="ARBA" id="ARBA00001946"/>
    </source>
</evidence>
<dbReference type="InterPro" id="IPR000086">
    <property type="entry name" value="NUDIX_hydrolase_dom"/>
</dbReference>
<keyword evidence="5" id="KW-0460">Magnesium</keyword>
<dbReference type="SUPFAM" id="SSF55811">
    <property type="entry name" value="Nudix"/>
    <property type="match status" value="1"/>
</dbReference>
<organism evidence="7 8">
    <name type="scientific">Humisphaera borealis</name>
    <dbReference type="NCBI Taxonomy" id="2807512"/>
    <lineage>
        <taxon>Bacteria</taxon>
        <taxon>Pseudomonadati</taxon>
        <taxon>Planctomycetota</taxon>
        <taxon>Phycisphaerae</taxon>
        <taxon>Tepidisphaerales</taxon>
        <taxon>Tepidisphaeraceae</taxon>
        <taxon>Humisphaera</taxon>
    </lineage>
</organism>
<evidence type="ECO:0000259" key="6">
    <source>
        <dbReference type="PROSITE" id="PS51462"/>
    </source>
</evidence>
<dbReference type="EMBL" id="CP063458">
    <property type="protein sequence ID" value="QOV92373.1"/>
    <property type="molecule type" value="Genomic_DNA"/>
</dbReference>
<dbReference type="KEGG" id="hbs:IPV69_08385"/>
<comment type="similarity">
    <text evidence="2">Belongs to the Nudix hydrolase family.</text>
</comment>
<evidence type="ECO:0000256" key="3">
    <source>
        <dbReference type="ARBA" id="ARBA00022723"/>
    </source>
</evidence>